<dbReference type="Proteomes" id="UP000887566">
    <property type="component" value="Unplaced"/>
</dbReference>
<dbReference type="SUPFAM" id="SSF56281">
    <property type="entry name" value="Metallo-hydrolase/oxidoreductase"/>
    <property type="match status" value="1"/>
</dbReference>
<protein>
    <submittedName>
        <fullName evidence="3">Metallo-beta-lactamase domain-containing protein</fullName>
    </submittedName>
</protein>
<reference evidence="3" key="1">
    <citation type="submission" date="2022-11" db="UniProtKB">
        <authorList>
            <consortium name="WormBaseParasite"/>
        </authorList>
    </citation>
    <scope>IDENTIFICATION</scope>
</reference>
<dbReference type="AlphaFoldDB" id="A0A914VBM3"/>
<dbReference type="GO" id="GO:0070292">
    <property type="term" value="P:N-acylphosphatidylethanolamine metabolic process"/>
    <property type="evidence" value="ECO:0007669"/>
    <property type="project" value="TreeGrafter"/>
</dbReference>
<name>A0A914VBM3_9BILA</name>
<evidence type="ECO:0000259" key="1">
    <source>
        <dbReference type="Pfam" id="PF12706"/>
    </source>
</evidence>
<dbReference type="PANTHER" id="PTHR15032:SF4">
    <property type="entry name" value="N-ACYL-PHOSPHATIDYLETHANOLAMINE-HYDROLYZING PHOSPHOLIPASE D"/>
    <property type="match status" value="1"/>
</dbReference>
<feature type="domain" description="Metallo-beta-lactamase" evidence="1">
    <location>
        <begin position="99"/>
        <end position="300"/>
    </location>
</feature>
<dbReference type="GO" id="GO:0005737">
    <property type="term" value="C:cytoplasm"/>
    <property type="evidence" value="ECO:0007669"/>
    <property type="project" value="TreeGrafter"/>
</dbReference>
<dbReference type="GO" id="GO:0070290">
    <property type="term" value="F:N-acylphosphatidylethanolamine-specific phospholipase D activity"/>
    <property type="evidence" value="ECO:0007669"/>
    <property type="project" value="TreeGrafter"/>
</dbReference>
<organism evidence="2 3">
    <name type="scientific">Plectus sambesii</name>
    <dbReference type="NCBI Taxonomy" id="2011161"/>
    <lineage>
        <taxon>Eukaryota</taxon>
        <taxon>Metazoa</taxon>
        <taxon>Ecdysozoa</taxon>
        <taxon>Nematoda</taxon>
        <taxon>Chromadorea</taxon>
        <taxon>Plectida</taxon>
        <taxon>Plectina</taxon>
        <taxon>Plectoidea</taxon>
        <taxon>Plectidae</taxon>
        <taxon>Plectus</taxon>
    </lineage>
</organism>
<proteinExistence type="predicted"/>
<dbReference type="InterPro" id="IPR001279">
    <property type="entry name" value="Metallo-B-lactamas"/>
</dbReference>
<dbReference type="PANTHER" id="PTHR15032">
    <property type="entry name" value="N-ACYL-PHOSPHATIDYLETHANOLAMINE-HYDROLYZING PHOSPHOLIPASE D"/>
    <property type="match status" value="1"/>
</dbReference>
<dbReference type="Gene3D" id="3.60.15.10">
    <property type="entry name" value="Ribonuclease Z/Hydroxyacylglutathione hydrolase-like"/>
    <property type="match status" value="1"/>
</dbReference>
<dbReference type="Pfam" id="PF12706">
    <property type="entry name" value="Lactamase_B_2"/>
    <property type="match status" value="1"/>
</dbReference>
<evidence type="ECO:0000313" key="2">
    <source>
        <dbReference type="Proteomes" id="UP000887566"/>
    </source>
</evidence>
<dbReference type="WBParaSite" id="PSAMB.scaffold1782size27891.g14942.t1">
    <property type="protein sequence ID" value="PSAMB.scaffold1782size27891.g14942.t1"/>
    <property type="gene ID" value="PSAMB.scaffold1782size27891.g14942"/>
</dbReference>
<dbReference type="GO" id="GO:0070291">
    <property type="term" value="P:N-acylethanolamine metabolic process"/>
    <property type="evidence" value="ECO:0007669"/>
    <property type="project" value="TreeGrafter"/>
</dbReference>
<accession>A0A914VBM3</accession>
<sequence>MPETARKVQPAPDDPACIRPLEEAGLFRNPWAGVPIHPDLRNSALKRGGKHVPYTVEELKWLQPVLEPIFFHEGDKDGVLRTTWLGHASVLLYMEGLTILFDPVLVDKVEQPTSTDHPIYRMRRPPCFVEEIPKLDAVVISHNHPSHLDVDTCANIVAHFGPSVPFFVPVGVGDVLRAESGVTNITEMSWWEETWMKKDHPASIVCLPAQHWSMRSVDDVNKSLWASWAVIGDRYKAIHIGDSGYNSVFKTIGNRYGPFDLALIPIGGYVPREMLRFWKLNPADSVQVHKDLQAVQSIGINWATWFNGLGASEHYMEPQATLREEGEKARLTDQYHRVMDFITMWLGQTWSSEKHGLDGLLMSNPTD</sequence>
<dbReference type="InterPro" id="IPR036866">
    <property type="entry name" value="RibonucZ/Hydroxyglut_hydro"/>
</dbReference>
<evidence type="ECO:0000313" key="3">
    <source>
        <dbReference type="WBParaSite" id="PSAMB.scaffold1782size27891.g14942.t1"/>
    </source>
</evidence>
<keyword evidence="2" id="KW-1185">Reference proteome</keyword>